<sequence>MTTGTPADDPTPQTAPVPQRALPPHLAAQGYRTEITEARRRAAADLRDLGSELRTLTATLPAGTGRLPAIDHPAELLAAATRLARQLPDLVASLAAVKALETVDFLVADLPGPPASGGAALTPHRAPQKGPGPA</sequence>
<feature type="region of interest" description="Disordered" evidence="1">
    <location>
        <begin position="111"/>
        <end position="134"/>
    </location>
</feature>
<dbReference type="Proteomes" id="UP001501509">
    <property type="component" value="Unassembled WGS sequence"/>
</dbReference>
<feature type="region of interest" description="Disordered" evidence="1">
    <location>
        <begin position="1"/>
        <end position="31"/>
    </location>
</feature>
<name>A0ABN3QI89_9ACTN</name>
<accession>A0ABN3QI89</accession>
<reference evidence="2 3" key="1">
    <citation type="journal article" date="2019" name="Int. J. Syst. Evol. Microbiol.">
        <title>The Global Catalogue of Microorganisms (GCM) 10K type strain sequencing project: providing services to taxonomists for standard genome sequencing and annotation.</title>
        <authorList>
            <consortium name="The Broad Institute Genomics Platform"/>
            <consortium name="The Broad Institute Genome Sequencing Center for Infectious Disease"/>
            <person name="Wu L."/>
            <person name="Ma J."/>
        </authorList>
    </citation>
    <scope>NUCLEOTIDE SEQUENCE [LARGE SCALE GENOMIC DNA]</scope>
    <source>
        <strain evidence="2 3">JCM 6833</strain>
    </source>
</reference>
<evidence type="ECO:0000313" key="3">
    <source>
        <dbReference type="Proteomes" id="UP001501509"/>
    </source>
</evidence>
<dbReference type="EMBL" id="BAAATD010000013">
    <property type="protein sequence ID" value="GAA2627161.1"/>
    <property type="molecule type" value="Genomic_DNA"/>
</dbReference>
<keyword evidence="3" id="KW-1185">Reference proteome</keyword>
<comment type="caution">
    <text evidence="2">The sequence shown here is derived from an EMBL/GenBank/DDBJ whole genome shotgun (WGS) entry which is preliminary data.</text>
</comment>
<evidence type="ECO:0000256" key="1">
    <source>
        <dbReference type="SAM" id="MobiDB-lite"/>
    </source>
</evidence>
<protein>
    <submittedName>
        <fullName evidence="2">Uncharacterized protein</fullName>
    </submittedName>
</protein>
<proteinExistence type="predicted"/>
<evidence type="ECO:0000313" key="2">
    <source>
        <dbReference type="EMBL" id="GAA2627161.1"/>
    </source>
</evidence>
<dbReference type="RefSeq" id="WP_344547273.1">
    <property type="nucleotide sequence ID" value="NZ_BAAATD010000013.1"/>
</dbReference>
<gene>
    <name evidence="2" type="ORF">GCM10010411_75300</name>
</gene>
<feature type="compositionally biased region" description="Low complexity" evidence="1">
    <location>
        <begin position="1"/>
        <end position="19"/>
    </location>
</feature>
<organism evidence="2 3">
    <name type="scientific">Actinomadura fulvescens</name>
    <dbReference type="NCBI Taxonomy" id="46160"/>
    <lineage>
        <taxon>Bacteria</taxon>
        <taxon>Bacillati</taxon>
        <taxon>Actinomycetota</taxon>
        <taxon>Actinomycetes</taxon>
        <taxon>Streptosporangiales</taxon>
        <taxon>Thermomonosporaceae</taxon>
        <taxon>Actinomadura</taxon>
    </lineage>
</organism>